<accession>A0A8S4BS38</accession>
<name>A0A8S4BS38_9TELE</name>
<organism evidence="2 3">
    <name type="scientific">Menidia menidia</name>
    <name type="common">Atlantic silverside</name>
    <dbReference type="NCBI Taxonomy" id="238744"/>
    <lineage>
        <taxon>Eukaryota</taxon>
        <taxon>Metazoa</taxon>
        <taxon>Chordata</taxon>
        <taxon>Craniata</taxon>
        <taxon>Vertebrata</taxon>
        <taxon>Euteleostomi</taxon>
        <taxon>Actinopterygii</taxon>
        <taxon>Neopterygii</taxon>
        <taxon>Teleostei</taxon>
        <taxon>Neoteleostei</taxon>
        <taxon>Acanthomorphata</taxon>
        <taxon>Ovalentaria</taxon>
        <taxon>Atherinomorphae</taxon>
        <taxon>Atheriniformes</taxon>
        <taxon>Atherinopsidae</taxon>
        <taxon>Menidiinae</taxon>
        <taxon>Menidia</taxon>
    </lineage>
</organism>
<dbReference type="OrthoDB" id="5989849at2759"/>
<dbReference type="InterPro" id="IPR055284">
    <property type="entry name" value="Galaxin-like"/>
</dbReference>
<dbReference type="Pfam" id="PF24748">
    <property type="entry name" value="Galaxin_repeat"/>
    <property type="match status" value="3"/>
</dbReference>
<feature type="domain" description="Galaxin-like repeats" evidence="1">
    <location>
        <begin position="98"/>
        <end position="190"/>
    </location>
</feature>
<proteinExistence type="predicted"/>
<dbReference type="PANTHER" id="PTHR34490:SF3">
    <property type="entry name" value="GALAXIN-LIKE ISOFORM X2"/>
    <property type="match status" value="1"/>
</dbReference>
<evidence type="ECO:0000313" key="3">
    <source>
        <dbReference type="Proteomes" id="UP000677803"/>
    </source>
</evidence>
<dbReference type="InterPro" id="IPR056601">
    <property type="entry name" value="Galaxin_dom"/>
</dbReference>
<evidence type="ECO:0000313" key="2">
    <source>
        <dbReference type="EMBL" id="CAG6002795.1"/>
    </source>
</evidence>
<sequence>MCEVRFTIERILSLGIGEGFTSAELVFHFALMTPRYSFVYVLSVWVTCGLTSTLDPGFGANGGLPNGTDRKSDRVRTEATPEECPKIYDEDLSVRVFKCCGKLVYDRLNEMCCDQTVMAKPHPMAECCGKETYDSERQLCCGPKGRKKILNKTTLDHRCCLDRQYNPKTECCCGQPVPKASNLSDCCIQEQRGEKEMKPDPRPICVKPLSGVCGSHCYDPSKQSCCQREQRQPFSSCSSGRYDASLYNPNELICCNGCLSPLKPWMDQCCGDTPYGLAQRGVLCCNDTLYKNGEDGQHWSVSGRPHKPAYGTSRRQFSGKHCCGSQTYDPQNEICCNGQRHPKGLNMHCCGPQAYNISDPLKKCCAGTLHNLTPDMNDSQCCGSSLKTNKQTECCTSEGNEVLYKTKGGFECCNHRYYNTSLWACCSGRLSPRYKERIQDPC</sequence>
<reference evidence="2" key="1">
    <citation type="submission" date="2021-05" db="EMBL/GenBank/DDBJ databases">
        <authorList>
            <person name="Tigano A."/>
        </authorList>
    </citation>
    <scope>NUCLEOTIDE SEQUENCE</scope>
</reference>
<evidence type="ECO:0000259" key="1">
    <source>
        <dbReference type="Pfam" id="PF24748"/>
    </source>
</evidence>
<gene>
    <name evidence="2" type="ORF">MMEN_LOCUS18363</name>
</gene>
<dbReference type="EMBL" id="CAJRST010037777">
    <property type="protein sequence ID" value="CAG6002795.1"/>
    <property type="molecule type" value="Genomic_DNA"/>
</dbReference>
<protein>
    <submittedName>
        <fullName evidence="2">(Atlantic silverside) hypothetical protein</fullName>
    </submittedName>
</protein>
<dbReference type="Proteomes" id="UP000677803">
    <property type="component" value="Unassembled WGS sequence"/>
</dbReference>
<feature type="domain" description="Galaxin-like repeats" evidence="1">
    <location>
        <begin position="317"/>
        <end position="428"/>
    </location>
</feature>
<comment type="caution">
    <text evidence="2">The sequence shown here is derived from an EMBL/GenBank/DDBJ whole genome shotgun (WGS) entry which is preliminary data.</text>
</comment>
<feature type="domain" description="Galaxin-like repeats" evidence="1">
    <location>
        <begin position="212"/>
        <end position="294"/>
    </location>
</feature>
<dbReference type="PANTHER" id="PTHR34490">
    <property type="entry name" value="PROTEIN CBG12054-RELATED"/>
    <property type="match status" value="1"/>
</dbReference>
<keyword evidence="3" id="KW-1185">Reference proteome</keyword>
<dbReference type="AlphaFoldDB" id="A0A8S4BS38"/>